<dbReference type="PROSITE" id="PS51180">
    <property type="entry name" value="BRO1"/>
    <property type="match status" value="1"/>
</dbReference>
<dbReference type="InterPro" id="IPR038499">
    <property type="entry name" value="BRO1_sf"/>
</dbReference>
<evidence type="ECO:0000256" key="1">
    <source>
        <dbReference type="ARBA" id="ARBA00008901"/>
    </source>
</evidence>
<feature type="domain" description="BRO1" evidence="3">
    <location>
        <begin position="93"/>
        <end position="423"/>
    </location>
</feature>
<evidence type="ECO:0000313" key="4">
    <source>
        <dbReference type="EMBL" id="CEK84342.1"/>
    </source>
</evidence>
<gene>
    <name evidence="4" type="primary">ORF142205</name>
</gene>
<dbReference type="InterPro" id="IPR004328">
    <property type="entry name" value="BRO1_dom"/>
</dbReference>
<dbReference type="PANTHER" id="PTHR23032:SF13">
    <property type="entry name" value="BRO1 DOMAIN-CONTAINING PROTEIN BROX"/>
    <property type="match status" value="1"/>
</dbReference>
<dbReference type="SMART" id="SM01041">
    <property type="entry name" value="BRO1"/>
    <property type="match status" value="1"/>
</dbReference>
<name>A0A0B7AUQ1_9EUPU</name>
<dbReference type="EMBL" id="HACG01037477">
    <property type="protein sequence ID" value="CEK84342.1"/>
    <property type="molecule type" value="Transcribed_RNA"/>
</dbReference>
<feature type="region of interest" description="Disordered" evidence="2">
    <location>
        <begin position="381"/>
        <end position="423"/>
    </location>
</feature>
<accession>A0A0B7AUQ1</accession>
<proteinExistence type="inferred from homology"/>
<feature type="non-terminal residue" evidence="4">
    <location>
        <position position="1"/>
    </location>
</feature>
<dbReference type="InterPro" id="IPR038898">
    <property type="entry name" value="BROX"/>
</dbReference>
<dbReference type="Gene3D" id="1.25.40.280">
    <property type="entry name" value="alix/aip1 like domains"/>
    <property type="match status" value="1"/>
</dbReference>
<evidence type="ECO:0000259" key="3">
    <source>
        <dbReference type="PROSITE" id="PS51180"/>
    </source>
</evidence>
<dbReference type="PANTHER" id="PTHR23032">
    <property type="entry name" value="BRO1 DOMAIN-CONTAINING PROTEIN BROX"/>
    <property type="match status" value="1"/>
</dbReference>
<dbReference type="AlphaFoldDB" id="A0A0B7AUQ1"/>
<feature type="compositionally biased region" description="Basic and acidic residues" evidence="2">
    <location>
        <begin position="385"/>
        <end position="415"/>
    </location>
</feature>
<evidence type="ECO:0000256" key="2">
    <source>
        <dbReference type="SAM" id="MobiDB-lite"/>
    </source>
</evidence>
<protein>
    <recommendedName>
        <fullName evidence="3">BRO1 domain-containing protein</fullName>
    </recommendedName>
</protein>
<reference evidence="4" key="1">
    <citation type="submission" date="2014-12" db="EMBL/GenBank/DDBJ databases">
        <title>Insight into the proteome of Arion vulgaris.</title>
        <authorList>
            <person name="Aradska J."/>
            <person name="Bulat T."/>
            <person name="Smidak R."/>
            <person name="Sarate P."/>
            <person name="Gangsoo J."/>
            <person name="Sialana F."/>
            <person name="Bilban M."/>
            <person name="Lubec G."/>
        </authorList>
    </citation>
    <scope>NUCLEOTIDE SEQUENCE</scope>
    <source>
        <tissue evidence="4">Skin</tissue>
    </source>
</reference>
<organism evidence="4">
    <name type="scientific">Arion vulgaris</name>
    <dbReference type="NCBI Taxonomy" id="1028688"/>
    <lineage>
        <taxon>Eukaryota</taxon>
        <taxon>Metazoa</taxon>
        <taxon>Spiralia</taxon>
        <taxon>Lophotrochozoa</taxon>
        <taxon>Mollusca</taxon>
        <taxon>Gastropoda</taxon>
        <taxon>Heterobranchia</taxon>
        <taxon>Euthyneura</taxon>
        <taxon>Panpulmonata</taxon>
        <taxon>Eupulmonata</taxon>
        <taxon>Stylommatophora</taxon>
        <taxon>Helicina</taxon>
        <taxon>Arionoidea</taxon>
        <taxon>Arionidae</taxon>
        <taxon>Arion</taxon>
    </lineage>
</organism>
<sequence length="423" mass="47727">KMAYWFHRNPLKATAAVNYELHGVSTNDSTRKIFSDLRMTRTKLLEMLTDPSNTKDTVEKAAAEYLSLLQGMCIPIDTSEPENKLRKLSKYKWTNTLLGNIPVEYTDTVFEYYSMTMNVALWFTKHAAKVAAKDNPDMEEAKEIHKCMRIAAGMFKYCKDELRAKLLDVPSEGAHDTDNRVLDAYIHQCTAEAQEITLARAIELKHAATLIAALAYETAEMYQKGDDALASLDQKDVGKWRKYFQLKNKFYLACAHSYNGENLLNQDKCGEAIRGLRESVDLYAKAELLCKEYAQAKGTGTTARPQNHLFFRKLGPIVKRTLDKCDRENGLIYHQKVAIDAPQLELKATYGLVSPGDYTAPTLNELWSVEVYKKFSVANIPKPAPRTEKKGTEEKPATLPPVKEKEAPMSDKDPKNNSGCVMS</sequence>
<dbReference type="Pfam" id="PF03097">
    <property type="entry name" value="BRO1"/>
    <property type="match status" value="1"/>
</dbReference>
<comment type="similarity">
    <text evidence="1">Belongs to the BROX family.</text>
</comment>